<dbReference type="AlphaFoldDB" id="B9FJ17"/>
<dbReference type="EMBL" id="CM000142">
    <property type="protein sequence ID" value="EEE64926.1"/>
    <property type="molecule type" value="Genomic_DNA"/>
</dbReference>
<gene>
    <name evidence="2" type="ORF">OsJ_19786</name>
</gene>
<protein>
    <submittedName>
        <fullName evidence="2">Uncharacterized protein</fullName>
    </submittedName>
</protein>
<reference evidence="2" key="1">
    <citation type="journal article" date="2005" name="PLoS Biol.">
        <title>The genomes of Oryza sativa: a history of duplications.</title>
        <authorList>
            <person name="Yu J."/>
            <person name="Wang J."/>
            <person name="Lin W."/>
            <person name="Li S."/>
            <person name="Li H."/>
            <person name="Zhou J."/>
            <person name="Ni P."/>
            <person name="Dong W."/>
            <person name="Hu S."/>
            <person name="Zeng C."/>
            <person name="Zhang J."/>
            <person name="Zhang Y."/>
            <person name="Li R."/>
            <person name="Xu Z."/>
            <person name="Li S."/>
            <person name="Li X."/>
            <person name="Zheng H."/>
            <person name="Cong L."/>
            <person name="Lin L."/>
            <person name="Yin J."/>
            <person name="Geng J."/>
            <person name="Li G."/>
            <person name="Shi J."/>
            <person name="Liu J."/>
            <person name="Lv H."/>
            <person name="Li J."/>
            <person name="Wang J."/>
            <person name="Deng Y."/>
            <person name="Ran L."/>
            <person name="Shi X."/>
            <person name="Wang X."/>
            <person name="Wu Q."/>
            <person name="Li C."/>
            <person name="Ren X."/>
            <person name="Wang J."/>
            <person name="Wang X."/>
            <person name="Li D."/>
            <person name="Liu D."/>
            <person name="Zhang X."/>
            <person name="Ji Z."/>
            <person name="Zhao W."/>
            <person name="Sun Y."/>
            <person name="Zhang Z."/>
            <person name="Bao J."/>
            <person name="Han Y."/>
            <person name="Dong L."/>
            <person name="Ji J."/>
            <person name="Chen P."/>
            <person name="Wu S."/>
            <person name="Liu J."/>
            <person name="Xiao Y."/>
            <person name="Bu D."/>
            <person name="Tan J."/>
            <person name="Yang L."/>
            <person name="Ye C."/>
            <person name="Zhang J."/>
            <person name="Xu J."/>
            <person name="Zhou Y."/>
            <person name="Yu Y."/>
            <person name="Zhang B."/>
            <person name="Zhuang S."/>
            <person name="Wei H."/>
            <person name="Liu B."/>
            <person name="Lei M."/>
            <person name="Yu H."/>
            <person name="Li Y."/>
            <person name="Xu H."/>
            <person name="Wei S."/>
            <person name="He X."/>
            <person name="Fang L."/>
            <person name="Zhang Z."/>
            <person name="Zhang Y."/>
            <person name="Huang X."/>
            <person name="Su Z."/>
            <person name="Tong W."/>
            <person name="Li J."/>
            <person name="Tong Z."/>
            <person name="Li S."/>
            <person name="Ye J."/>
            <person name="Wang L."/>
            <person name="Fang L."/>
            <person name="Lei T."/>
            <person name="Chen C."/>
            <person name="Chen H."/>
            <person name="Xu Z."/>
            <person name="Li H."/>
            <person name="Huang H."/>
            <person name="Zhang F."/>
            <person name="Xu H."/>
            <person name="Li N."/>
            <person name="Zhao C."/>
            <person name="Li S."/>
            <person name="Dong L."/>
            <person name="Huang Y."/>
            <person name="Li L."/>
            <person name="Xi Y."/>
            <person name="Qi Q."/>
            <person name="Li W."/>
            <person name="Zhang B."/>
            <person name="Hu W."/>
            <person name="Zhang Y."/>
            <person name="Tian X."/>
            <person name="Jiao Y."/>
            <person name="Liang X."/>
            <person name="Jin J."/>
            <person name="Gao L."/>
            <person name="Zheng W."/>
            <person name="Hao B."/>
            <person name="Liu S."/>
            <person name="Wang W."/>
            <person name="Yuan L."/>
            <person name="Cao M."/>
            <person name="McDermott J."/>
            <person name="Samudrala R."/>
            <person name="Wang J."/>
            <person name="Wong G.K."/>
            <person name="Yang H."/>
        </authorList>
    </citation>
    <scope>NUCLEOTIDE SEQUENCE [LARGE SCALE GENOMIC DNA]</scope>
</reference>
<evidence type="ECO:0000256" key="1">
    <source>
        <dbReference type="SAM" id="MobiDB-lite"/>
    </source>
</evidence>
<feature type="region of interest" description="Disordered" evidence="1">
    <location>
        <begin position="59"/>
        <end position="86"/>
    </location>
</feature>
<accession>B9FJ17</accession>
<sequence>MEVIIGVGCRWRHEGLVDLHGKVVDAEVAVEADLEDEGVEDGVVHGGDVEMEHLEMEALEKGDDPDGRGAPRERAKKHVGAGDPSLHVGHGGVAAGGELCYQLQLLLIFVLGGDGG</sequence>
<dbReference type="Proteomes" id="UP000007752">
    <property type="component" value="Chromosome 5"/>
</dbReference>
<name>B9FJ17_ORYSJ</name>
<evidence type="ECO:0000313" key="2">
    <source>
        <dbReference type="EMBL" id="EEE64926.1"/>
    </source>
</evidence>
<proteinExistence type="predicted"/>
<organism evidence="2">
    <name type="scientific">Oryza sativa subsp. japonica</name>
    <name type="common">Rice</name>
    <dbReference type="NCBI Taxonomy" id="39947"/>
    <lineage>
        <taxon>Eukaryota</taxon>
        <taxon>Viridiplantae</taxon>
        <taxon>Streptophyta</taxon>
        <taxon>Embryophyta</taxon>
        <taxon>Tracheophyta</taxon>
        <taxon>Spermatophyta</taxon>
        <taxon>Magnoliopsida</taxon>
        <taxon>Liliopsida</taxon>
        <taxon>Poales</taxon>
        <taxon>Poaceae</taxon>
        <taxon>BOP clade</taxon>
        <taxon>Oryzoideae</taxon>
        <taxon>Oryzeae</taxon>
        <taxon>Oryzinae</taxon>
        <taxon>Oryza</taxon>
        <taxon>Oryza sativa</taxon>
    </lineage>
</organism>
<feature type="compositionally biased region" description="Basic and acidic residues" evidence="1">
    <location>
        <begin position="59"/>
        <end position="73"/>
    </location>
</feature>
<reference evidence="2" key="2">
    <citation type="submission" date="2008-12" db="EMBL/GenBank/DDBJ databases">
        <title>Improved gene annotation of the rice (Oryza sativa) genomes.</title>
        <authorList>
            <person name="Wang J."/>
            <person name="Li R."/>
            <person name="Fan W."/>
            <person name="Huang Q."/>
            <person name="Zhang J."/>
            <person name="Zhou Y."/>
            <person name="Hu Y."/>
            <person name="Zi S."/>
            <person name="Li J."/>
            <person name="Ni P."/>
            <person name="Zheng H."/>
            <person name="Zhang Y."/>
            <person name="Zhao M."/>
            <person name="Hao Q."/>
            <person name="McDermott J."/>
            <person name="Samudrala R."/>
            <person name="Kristiansen K."/>
            <person name="Wong G.K.-S."/>
        </authorList>
    </citation>
    <scope>NUCLEOTIDE SEQUENCE</scope>
</reference>